<protein>
    <submittedName>
        <fullName evidence="2">Uncharacterized protein</fullName>
    </submittedName>
</protein>
<name>X0U3H9_9ZZZZ</name>
<dbReference type="Gene3D" id="6.10.250.3150">
    <property type="match status" value="1"/>
</dbReference>
<accession>X0U3H9</accession>
<feature type="coiled-coil region" evidence="1">
    <location>
        <begin position="38"/>
        <end position="102"/>
    </location>
</feature>
<keyword evidence="1" id="KW-0175">Coiled coil</keyword>
<organism evidence="2">
    <name type="scientific">marine sediment metagenome</name>
    <dbReference type="NCBI Taxonomy" id="412755"/>
    <lineage>
        <taxon>unclassified sequences</taxon>
        <taxon>metagenomes</taxon>
        <taxon>ecological metagenomes</taxon>
    </lineage>
</organism>
<gene>
    <name evidence="2" type="ORF">S01H1_45338</name>
</gene>
<comment type="caution">
    <text evidence="2">The sequence shown here is derived from an EMBL/GenBank/DDBJ whole genome shotgun (WGS) entry which is preliminary data.</text>
</comment>
<dbReference type="AlphaFoldDB" id="X0U3H9"/>
<reference evidence="2" key="1">
    <citation type="journal article" date="2014" name="Front. Microbiol.">
        <title>High frequency of phylogenetically diverse reductive dehalogenase-homologous genes in deep subseafloor sedimentary metagenomes.</title>
        <authorList>
            <person name="Kawai M."/>
            <person name="Futagami T."/>
            <person name="Toyoda A."/>
            <person name="Takaki Y."/>
            <person name="Nishi S."/>
            <person name="Hori S."/>
            <person name="Arai W."/>
            <person name="Tsubouchi T."/>
            <person name="Morono Y."/>
            <person name="Uchiyama I."/>
            <person name="Ito T."/>
            <person name="Fujiyama A."/>
            <person name="Inagaki F."/>
            <person name="Takami H."/>
        </authorList>
    </citation>
    <scope>NUCLEOTIDE SEQUENCE</scope>
    <source>
        <strain evidence="2">Expedition CK06-06</strain>
    </source>
</reference>
<sequence length="217" mass="25307">MSRRLKINIVPSRISKTILLSIFISVLVLPGFISGEENLEEICQLEKIEEECHNIEEAECRKLLEKCEQYYKAQSEEIEKDLSKTEQEKKTLQNKIYTLSQTIKNLNYQIYQSNIIIKDLGFQLDETKVSIEKTSLKIEESKDKLANILRTIYEEDQKPAVEILLSENELSDFFDNLVALEILNSKGKELLQNIKTLKSNLENQRYSLDEEKVDLEQ</sequence>
<feature type="coiled-coil region" evidence="1">
    <location>
        <begin position="180"/>
        <end position="211"/>
    </location>
</feature>
<proteinExistence type="predicted"/>
<dbReference type="EMBL" id="BARS01028967">
    <property type="protein sequence ID" value="GAG00100.1"/>
    <property type="molecule type" value="Genomic_DNA"/>
</dbReference>
<evidence type="ECO:0000313" key="2">
    <source>
        <dbReference type="EMBL" id="GAG00100.1"/>
    </source>
</evidence>
<feature type="non-terminal residue" evidence="2">
    <location>
        <position position="217"/>
    </location>
</feature>
<evidence type="ECO:0000256" key="1">
    <source>
        <dbReference type="SAM" id="Coils"/>
    </source>
</evidence>